<evidence type="ECO:0000313" key="2">
    <source>
        <dbReference type="EMBL" id="KAH9426549.1"/>
    </source>
</evidence>
<sequence length="73" mass="8487">MCACWGYAITRQSTKEIETSYAVSSQQIFLVVGLTNIESMLFMVALRLSLTRMDWTKIHQQQQHHLNILDDNQ</sequence>
<name>A0ABQ8JV91_DERPT</name>
<reference evidence="2 3" key="2">
    <citation type="journal article" date="2022" name="Mol. Biol. Evol.">
        <title>Comparative Genomics Reveals Insights into the Divergent Evolution of Astigmatic Mites and Household Pest Adaptations.</title>
        <authorList>
            <person name="Xiong Q."/>
            <person name="Wan A.T."/>
            <person name="Liu X."/>
            <person name="Fung C.S."/>
            <person name="Xiao X."/>
            <person name="Malainual N."/>
            <person name="Hou J."/>
            <person name="Wang L."/>
            <person name="Wang M."/>
            <person name="Yang K.Y."/>
            <person name="Cui Y."/>
            <person name="Leung E.L."/>
            <person name="Nong W."/>
            <person name="Shin S.K."/>
            <person name="Au S.W."/>
            <person name="Jeong K.Y."/>
            <person name="Chew F.T."/>
            <person name="Hui J.H."/>
            <person name="Leung T.F."/>
            <person name="Tungtrongchitr A."/>
            <person name="Zhong N."/>
            <person name="Liu Z."/>
            <person name="Tsui S.K."/>
        </authorList>
    </citation>
    <scope>NUCLEOTIDE SEQUENCE [LARGE SCALE GENOMIC DNA]</scope>
    <source>
        <strain evidence="2">Derp</strain>
    </source>
</reference>
<comment type="caution">
    <text evidence="2">The sequence shown here is derived from an EMBL/GenBank/DDBJ whole genome shotgun (WGS) entry which is preliminary data.</text>
</comment>
<organism evidence="2 3">
    <name type="scientific">Dermatophagoides pteronyssinus</name>
    <name type="common">European house dust mite</name>
    <dbReference type="NCBI Taxonomy" id="6956"/>
    <lineage>
        <taxon>Eukaryota</taxon>
        <taxon>Metazoa</taxon>
        <taxon>Ecdysozoa</taxon>
        <taxon>Arthropoda</taxon>
        <taxon>Chelicerata</taxon>
        <taxon>Arachnida</taxon>
        <taxon>Acari</taxon>
        <taxon>Acariformes</taxon>
        <taxon>Sarcoptiformes</taxon>
        <taxon>Astigmata</taxon>
        <taxon>Psoroptidia</taxon>
        <taxon>Analgoidea</taxon>
        <taxon>Pyroglyphidae</taxon>
        <taxon>Dermatophagoidinae</taxon>
        <taxon>Dermatophagoides</taxon>
    </lineage>
</organism>
<accession>A0ABQ8JV91</accession>
<reference evidence="2 3" key="1">
    <citation type="journal article" date="2018" name="J. Allergy Clin. Immunol.">
        <title>High-quality assembly of Dermatophagoides pteronyssinus genome and transcriptome reveals a wide range of novel allergens.</title>
        <authorList>
            <person name="Liu X.Y."/>
            <person name="Yang K.Y."/>
            <person name="Wang M.Q."/>
            <person name="Kwok J.S."/>
            <person name="Zeng X."/>
            <person name="Yang Z."/>
            <person name="Xiao X.J."/>
            <person name="Lau C.P."/>
            <person name="Li Y."/>
            <person name="Huang Z.M."/>
            <person name="Ba J.G."/>
            <person name="Yim A.K."/>
            <person name="Ouyang C.Y."/>
            <person name="Ngai S.M."/>
            <person name="Chan T.F."/>
            <person name="Leung E.L."/>
            <person name="Liu L."/>
            <person name="Liu Z.G."/>
            <person name="Tsui S.K."/>
        </authorList>
    </citation>
    <scope>NUCLEOTIDE SEQUENCE [LARGE SCALE GENOMIC DNA]</scope>
    <source>
        <strain evidence="2">Derp</strain>
    </source>
</reference>
<evidence type="ECO:0000313" key="3">
    <source>
        <dbReference type="Proteomes" id="UP000887458"/>
    </source>
</evidence>
<keyword evidence="1" id="KW-0472">Membrane</keyword>
<dbReference type="Proteomes" id="UP000887458">
    <property type="component" value="Unassembled WGS sequence"/>
</dbReference>
<keyword evidence="1" id="KW-0812">Transmembrane</keyword>
<protein>
    <submittedName>
        <fullName evidence="2">Uncharacterized protein</fullName>
    </submittedName>
</protein>
<dbReference type="EMBL" id="NJHN03000008">
    <property type="protein sequence ID" value="KAH9426549.1"/>
    <property type="molecule type" value="Genomic_DNA"/>
</dbReference>
<proteinExistence type="predicted"/>
<keyword evidence="3" id="KW-1185">Reference proteome</keyword>
<gene>
    <name evidence="2" type="ORF">DERP_002648</name>
</gene>
<keyword evidence="1" id="KW-1133">Transmembrane helix</keyword>
<feature type="transmembrane region" description="Helical" evidence="1">
    <location>
        <begin position="28"/>
        <end position="50"/>
    </location>
</feature>
<evidence type="ECO:0000256" key="1">
    <source>
        <dbReference type="SAM" id="Phobius"/>
    </source>
</evidence>